<gene>
    <name evidence="1" type="ORF">L9F63_012454</name>
</gene>
<evidence type="ECO:0008006" key="3">
    <source>
        <dbReference type="Google" id="ProtNLM"/>
    </source>
</evidence>
<comment type="caution">
    <text evidence="1">The sequence shown here is derived from an EMBL/GenBank/DDBJ whole genome shotgun (WGS) entry which is preliminary data.</text>
</comment>
<dbReference type="InterPro" id="IPR016181">
    <property type="entry name" value="Acyl_CoA_acyltransferase"/>
</dbReference>
<reference evidence="1" key="1">
    <citation type="journal article" date="2023" name="IScience">
        <title>Live-bearing cockroach genome reveals convergent evolutionary mechanisms linked to viviparity in insects and beyond.</title>
        <authorList>
            <person name="Fouks B."/>
            <person name="Harrison M.C."/>
            <person name="Mikhailova A.A."/>
            <person name="Marchal E."/>
            <person name="English S."/>
            <person name="Carruthers M."/>
            <person name="Jennings E.C."/>
            <person name="Chiamaka E.L."/>
            <person name="Frigard R.A."/>
            <person name="Pippel M."/>
            <person name="Attardo G.M."/>
            <person name="Benoit J.B."/>
            <person name="Bornberg-Bauer E."/>
            <person name="Tobe S.S."/>
        </authorList>
    </citation>
    <scope>NUCLEOTIDE SEQUENCE</scope>
    <source>
        <strain evidence="1">Stay&amp;Tobe</strain>
    </source>
</reference>
<dbReference type="Gene3D" id="3.40.630.30">
    <property type="match status" value="1"/>
</dbReference>
<dbReference type="Proteomes" id="UP001233999">
    <property type="component" value="Unassembled WGS sequence"/>
</dbReference>
<dbReference type="AlphaFoldDB" id="A0AAD8ACN2"/>
<reference evidence="1" key="2">
    <citation type="submission" date="2023-05" db="EMBL/GenBank/DDBJ databases">
        <authorList>
            <person name="Fouks B."/>
        </authorList>
    </citation>
    <scope>NUCLEOTIDE SEQUENCE</scope>
    <source>
        <strain evidence="1">Stay&amp;Tobe</strain>
        <tissue evidence="1">Testes</tissue>
    </source>
</reference>
<organism evidence="1 2">
    <name type="scientific">Diploptera punctata</name>
    <name type="common">Pacific beetle cockroach</name>
    <dbReference type="NCBI Taxonomy" id="6984"/>
    <lineage>
        <taxon>Eukaryota</taxon>
        <taxon>Metazoa</taxon>
        <taxon>Ecdysozoa</taxon>
        <taxon>Arthropoda</taxon>
        <taxon>Hexapoda</taxon>
        <taxon>Insecta</taxon>
        <taxon>Pterygota</taxon>
        <taxon>Neoptera</taxon>
        <taxon>Polyneoptera</taxon>
        <taxon>Dictyoptera</taxon>
        <taxon>Blattodea</taxon>
        <taxon>Blaberoidea</taxon>
        <taxon>Blaberidae</taxon>
        <taxon>Diplopterinae</taxon>
        <taxon>Diploptera</taxon>
    </lineage>
</organism>
<dbReference type="GO" id="GO:0008080">
    <property type="term" value="F:N-acetyltransferase activity"/>
    <property type="evidence" value="ECO:0007669"/>
    <property type="project" value="TreeGrafter"/>
</dbReference>
<name>A0AAD8ACN2_DIPPU</name>
<keyword evidence="2" id="KW-1185">Reference proteome</keyword>
<dbReference type="PANTHER" id="PTHR20905">
    <property type="entry name" value="N-ACETYLTRANSFERASE-RELATED"/>
    <property type="match status" value="1"/>
</dbReference>
<dbReference type="PANTHER" id="PTHR20905:SF28">
    <property type="entry name" value="GH28833P-RELATED"/>
    <property type="match status" value="1"/>
</dbReference>
<accession>A0AAD8ACN2</accession>
<evidence type="ECO:0000313" key="1">
    <source>
        <dbReference type="EMBL" id="KAJ9596512.1"/>
    </source>
</evidence>
<proteinExistence type="predicted"/>
<dbReference type="SUPFAM" id="SSF55729">
    <property type="entry name" value="Acyl-CoA N-acyltransferases (Nat)"/>
    <property type="match status" value="1"/>
</dbReference>
<dbReference type="EMBL" id="JASPKZ010001983">
    <property type="protein sequence ID" value="KAJ9596512.1"/>
    <property type="molecule type" value="Genomic_DNA"/>
</dbReference>
<feature type="non-terminal residue" evidence="1">
    <location>
        <position position="1"/>
    </location>
</feature>
<sequence length="325" mass="36444">KFLYYVPRIGMQGMLTMRPSLAKNCGNIGLWFPEIIRHIWHVKGQTNATPFNTRSPTRINHFLTLCTKTMPGRVWARSEDNSLEWMSMRGDQLEDAIQVMRESFFPNESISKALRLNERRPRASAQTERIARISANDGVSIVAVEVATGRVVGVAFNKIQVPTPPGEKGFLDKLREEKDHDPSFVEVINYLTEVEGRVDVFSHYGVTCVLEHMFLATLTEFYGRGIGRRLVKATEDVSKALARGEDVIAPLNEDTNPWKGGPPPRVQAIMAIFTSAISQKIGNSLGWDKLAVVSHDELFFEGKPYSYRIGPDHPSSDLMGKKVAV</sequence>
<evidence type="ECO:0000313" key="2">
    <source>
        <dbReference type="Proteomes" id="UP001233999"/>
    </source>
</evidence>
<protein>
    <recommendedName>
        <fullName evidence="3">N-acetyltransferase domain-containing protein</fullName>
    </recommendedName>
</protein>